<organism evidence="1 2">
    <name type="scientific">Prymnesium parvum</name>
    <name type="common">Toxic golden alga</name>
    <dbReference type="NCBI Taxonomy" id="97485"/>
    <lineage>
        <taxon>Eukaryota</taxon>
        <taxon>Haptista</taxon>
        <taxon>Haptophyta</taxon>
        <taxon>Prymnesiophyceae</taxon>
        <taxon>Prymnesiales</taxon>
        <taxon>Prymnesiaceae</taxon>
        <taxon>Prymnesium</taxon>
    </lineage>
</organism>
<accession>A0AB34IQI3</accession>
<reference evidence="1 2" key="1">
    <citation type="journal article" date="2024" name="Science">
        <title>Giant polyketide synthase enzymes in the biosynthesis of giant marine polyether toxins.</title>
        <authorList>
            <person name="Fallon T.R."/>
            <person name="Shende V.V."/>
            <person name="Wierzbicki I.H."/>
            <person name="Pendleton A.L."/>
            <person name="Watervoot N.F."/>
            <person name="Auber R.P."/>
            <person name="Gonzalez D.J."/>
            <person name="Wisecaver J.H."/>
            <person name="Moore B.S."/>
        </authorList>
    </citation>
    <scope>NUCLEOTIDE SEQUENCE [LARGE SCALE GENOMIC DNA]</scope>
    <source>
        <strain evidence="1 2">12B1</strain>
    </source>
</reference>
<evidence type="ECO:0000313" key="1">
    <source>
        <dbReference type="EMBL" id="KAL1503518.1"/>
    </source>
</evidence>
<dbReference type="EMBL" id="JBGBPQ010000021">
    <property type="protein sequence ID" value="KAL1503518.1"/>
    <property type="molecule type" value="Genomic_DNA"/>
</dbReference>
<comment type="caution">
    <text evidence="1">The sequence shown here is derived from an EMBL/GenBank/DDBJ whole genome shotgun (WGS) entry which is preliminary data.</text>
</comment>
<evidence type="ECO:0000313" key="2">
    <source>
        <dbReference type="Proteomes" id="UP001515480"/>
    </source>
</evidence>
<dbReference type="AlphaFoldDB" id="A0AB34IQI3"/>
<dbReference type="Proteomes" id="UP001515480">
    <property type="component" value="Unassembled WGS sequence"/>
</dbReference>
<proteinExistence type="predicted"/>
<sequence>MTTTLEHPSSSHGYETELIDDGWHGTRIVHLRAATPTAVRVVDDALPAALAREIYEYTMRIGQSWGTYVPLPSATAEESSPPAGTDGALFSMTRRLVQAIWLSGSDATELLTPELHRVHGFALWANIGGVGEECAYHVDYAELHRRRTSLLHPPLLASTVHVAELDADAGDMAGGCFGVNTGGLQHYLQFGHHCVLKRHEPSALEYDWENDSRWIKVSYRFRRAILMNGLLPHRATTISAMPEDKRRVVVGINVFDKSIGEQVAAAPVHSDAYRAAMRELQAFSRVSSGVSLASEQTTLVAVGGGEPTQKCSMCRSLVPSHLAPVLHEQQLFCSVACLKTNRSKMLASTG</sequence>
<name>A0AB34IQI3_PRYPA</name>
<keyword evidence="2" id="KW-1185">Reference proteome</keyword>
<protein>
    <submittedName>
        <fullName evidence="1">Uncharacterized protein</fullName>
    </submittedName>
</protein>
<gene>
    <name evidence="1" type="ORF">AB1Y20_011998</name>
</gene>